<proteinExistence type="predicted"/>
<dbReference type="Pfam" id="PF01066">
    <property type="entry name" value="CDP-OH_P_transf"/>
    <property type="match status" value="1"/>
</dbReference>
<organism evidence="2 3">
    <name type="scientific">Lyngbya confervoides BDU141951</name>
    <dbReference type="NCBI Taxonomy" id="1574623"/>
    <lineage>
        <taxon>Bacteria</taxon>
        <taxon>Bacillati</taxon>
        <taxon>Cyanobacteriota</taxon>
        <taxon>Cyanophyceae</taxon>
        <taxon>Oscillatoriophycideae</taxon>
        <taxon>Oscillatoriales</taxon>
        <taxon>Microcoleaceae</taxon>
        <taxon>Lyngbya</taxon>
    </lineage>
</organism>
<dbReference type="EMBL" id="JTHE03000071">
    <property type="protein sequence ID" value="MCM1983692.1"/>
    <property type="molecule type" value="Genomic_DNA"/>
</dbReference>
<feature type="transmembrane region" description="Helical" evidence="1">
    <location>
        <begin position="56"/>
        <end position="77"/>
    </location>
</feature>
<dbReference type="Gene3D" id="1.20.120.1760">
    <property type="match status" value="1"/>
</dbReference>
<keyword evidence="1" id="KW-0812">Transmembrane</keyword>
<gene>
    <name evidence="2" type="ORF">QQ91_0012775</name>
</gene>
<evidence type="ECO:0000313" key="2">
    <source>
        <dbReference type="EMBL" id="MCM1983692.1"/>
    </source>
</evidence>
<sequence length="211" mass="22368">MPSVYQLKPAFQRGLMPLVAQIHAWGVSPNQVTLAAMVLSVGSGSLLAWVPQPRLILAGFPLVMLVRMGLNAVDGLLAKRYGLTSRLGLVLNELGDVISDGALYLPFALLPGIQAAWVVPITILAMLTEMTGVLGVMTGSVRGYQGPMGKSDRAVVFSLIAVLLAVGVAPGLWLNVVWMVLMGLLLWTIWNRGLSAIYPPVEGADVTPSSP</sequence>
<feature type="transmembrane region" description="Helical" evidence="1">
    <location>
        <begin position="157"/>
        <end position="190"/>
    </location>
</feature>
<feature type="transmembrane region" description="Helical" evidence="1">
    <location>
        <begin position="115"/>
        <end position="136"/>
    </location>
</feature>
<protein>
    <submittedName>
        <fullName evidence="2">CDP-alcohol phosphatidyltransferase family protein</fullName>
    </submittedName>
</protein>
<accession>A0ABD4T597</accession>
<dbReference type="Proteomes" id="UP000031561">
    <property type="component" value="Unassembled WGS sequence"/>
</dbReference>
<name>A0ABD4T597_9CYAN</name>
<dbReference type="AlphaFoldDB" id="A0ABD4T597"/>
<dbReference type="RefSeq" id="WP_166282631.1">
    <property type="nucleotide sequence ID" value="NZ_JTHE03000071.1"/>
</dbReference>
<keyword evidence="3" id="KW-1185">Reference proteome</keyword>
<dbReference type="InterPro" id="IPR043130">
    <property type="entry name" value="CDP-OH_PTrfase_TM_dom"/>
</dbReference>
<evidence type="ECO:0000256" key="1">
    <source>
        <dbReference type="SAM" id="Phobius"/>
    </source>
</evidence>
<feature type="transmembrane region" description="Helical" evidence="1">
    <location>
        <begin position="32"/>
        <end position="50"/>
    </location>
</feature>
<keyword evidence="1" id="KW-1133">Transmembrane helix</keyword>
<reference evidence="2 3" key="1">
    <citation type="journal article" date="2015" name="Genome Announc.">
        <title>Draft Genome Sequence of Filamentous Marine Cyanobacterium Lyngbya confervoides Strain BDU141951.</title>
        <authorList>
            <person name="Chandrababunaidu M.M."/>
            <person name="Sen D."/>
            <person name="Tripathy S."/>
        </authorList>
    </citation>
    <scope>NUCLEOTIDE SEQUENCE [LARGE SCALE GENOMIC DNA]</scope>
    <source>
        <strain evidence="2 3">BDU141951</strain>
    </source>
</reference>
<evidence type="ECO:0000313" key="3">
    <source>
        <dbReference type="Proteomes" id="UP000031561"/>
    </source>
</evidence>
<comment type="caution">
    <text evidence="2">The sequence shown here is derived from an EMBL/GenBank/DDBJ whole genome shotgun (WGS) entry which is preliminary data.</text>
</comment>
<keyword evidence="1" id="KW-0472">Membrane</keyword>
<dbReference type="InterPro" id="IPR000462">
    <property type="entry name" value="CDP-OH_P_trans"/>
</dbReference>